<dbReference type="SUPFAM" id="SSF116734">
    <property type="entry name" value="DNA methylase specificity domain"/>
    <property type="match status" value="1"/>
</dbReference>
<dbReference type="GO" id="GO:0009307">
    <property type="term" value="P:DNA restriction-modification system"/>
    <property type="evidence" value="ECO:0007669"/>
    <property type="project" value="UniProtKB-KW"/>
</dbReference>
<evidence type="ECO:0000313" key="5">
    <source>
        <dbReference type="EMBL" id="SUI04351.1"/>
    </source>
</evidence>
<proteinExistence type="inferred from homology"/>
<dbReference type="Gene3D" id="3.90.220.20">
    <property type="entry name" value="DNA methylase specificity domains"/>
    <property type="match status" value="1"/>
</dbReference>
<name>A0A379XV13_SALER</name>
<accession>A0A379XV13</accession>
<feature type="domain" description="Type I restriction modification DNA specificity" evidence="4">
    <location>
        <begin position="1"/>
        <end position="159"/>
    </location>
</feature>
<dbReference type="GO" id="GO:0003677">
    <property type="term" value="F:DNA binding"/>
    <property type="evidence" value="ECO:0007669"/>
    <property type="project" value="UniProtKB-KW"/>
</dbReference>
<evidence type="ECO:0000256" key="1">
    <source>
        <dbReference type="ARBA" id="ARBA00010923"/>
    </source>
</evidence>
<protein>
    <submittedName>
        <fullName evidence="5">Restriction modification system DNA specificity domain</fullName>
    </submittedName>
</protein>
<comment type="similarity">
    <text evidence="1">Belongs to the type-I restriction system S methylase family.</text>
</comment>
<dbReference type="Proteomes" id="UP000254220">
    <property type="component" value="Unassembled WGS sequence"/>
</dbReference>
<keyword evidence="3" id="KW-0238">DNA-binding</keyword>
<dbReference type="InterPro" id="IPR052021">
    <property type="entry name" value="Type-I_RS_S_subunit"/>
</dbReference>
<dbReference type="REBASE" id="415942">
    <property type="entry name" value="S1.Sen12420ORF4202P"/>
</dbReference>
<evidence type="ECO:0000313" key="6">
    <source>
        <dbReference type="Proteomes" id="UP000254220"/>
    </source>
</evidence>
<keyword evidence="2" id="KW-0680">Restriction system</keyword>
<organism evidence="5 6">
    <name type="scientific">Salmonella enterica subsp. indica</name>
    <dbReference type="NCBI Taxonomy" id="59207"/>
    <lineage>
        <taxon>Bacteria</taxon>
        <taxon>Pseudomonadati</taxon>
        <taxon>Pseudomonadota</taxon>
        <taxon>Gammaproteobacteria</taxon>
        <taxon>Enterobacterales</taxon>
        <taxon>Enterobacteriaceae</taxon>
        <taxon>Salmonella</taxon>
    </lineage>
</organism>
<evidence type="ECO:0000256" key="3">
    <source>
        <dbReference type="ARBA" id="ARBA00023125"/>
    </source>
</evidence>
<dbReference type="InterPro" id="IPR044946">
    <property type="entry name" value="Restrct_endonuc_typeI_TRD_sf"/>
</dbReference>
<dbReference type="Pfam" id="PF01420">
    <property type="entry name" value="Methylase_S"/>
    <property type="match status" value="1"/>
</dbReference>
<reference evidence="5 6" key="1">
    <citation type="submission" date="2018-06" db="EMBL/GenBank/DDBJ databases">
        <authorList>
            <consortium name="Pathogen Informatics"/>
            <person name="Doyle S."/>
        </authorList>
    </citation>
    <scope>NUCLEOTIDE SEQUENCE [LARGE SCALE GENOMIC DNA]</scope>
    <source>
        <strain evidence="5 6">NCTC12420</strain>
    </source>
</reference>
<dbReference type="PANTHER" id="PTHR30408:SF12">
    <property type="entry name" value="TYPE I RESTRICTION ENZYME MJAVIII SPECIFICITY SUBUNIT"/>
    <property type="match status" value="1"/>
</dbReference>
<evidence type="ECO:0000259" key="4">
    <source>
        <dbReference type="Pfam" id="PF01420"/>
    </source>
</evidence>
<dbReference type="RefSeq" id="WP_079775616.1">
    <property type="nucleotide sequence ID" value="NZ_DADWZK010000004.1"/>
</dbReference>
<gene>
    <name evidence="5" type="ORF">NCTC12420_04201</name>
</gene>
<dbReference type="EMBL" id="UGYB01000001">
    <property type="protein sequence ID" value="SUI04351.1"/>
    <property type="molecule type" value="Genomic_DNA"/>
</dbReference>
<dbReference type="AlphaFoldDB" id="A0A379XV13"/>
<evidence type="ECO:0000256" key="2">
    <source>
        <dbReference type="ARBA" id="ARBA00022747"/>
    </source>
</evidence>
<dbReference type="PANTHER" id="PTHR30408">
    <property type="entry name" value="TYPE-1 RESTRICTION ENZYME ECOKI SPECIFICITY PROTEIN"/>
    <property type="match status" value="1"/>
</dbReference>
<sequence>MSEWISSSLGELVTFQKGRKVDTSPFPLSGYEHYLGAGSLSGAHDGYASSLYSVKADEKDILMLWDGERSGLCCHGLNGVVSSTVCKLTPKNNIRSDFLYYFLANKFEWIQNRRTGTGVPHVPKDIGRILNVRYPKCLDAQQKIADFLGSIDKSISGTNTLIR</sequence>
<dbReference type="InterPro" id="IPR000055">
    <property type="entry name" value="Restrct_endonuc_typeI_TRD"/>
</dbReference>